<dbReference type="InterPro" id="IPR003018">
    <property type="entry name" value="GAF"/>
</dbReference>
<keyword evidence="1" id="KW-0808">Transferase</keyword>
<name>A0ABP8XWH3_9PSEU</name>
<evidence type="ECO:0000259" key="5">
    <source>
        <dbReference type="SMART" id="SM00065"/>
    </source>
</evidence>
<dbReference type="SUPFAM" id="SSF55874">
    <property type="entry name" value="ATPase domain of HSP90 chaperone/DNA topoisomerase II/histidine kinase"/>
    <property type="match status" value="1"/>
</dbReference>
<keyword evidence="2 7" id="KW-0418">Kinase</keyword>
<dbReference type="Pfam" id="PF13492">
    <property type="entry name" value="GAF_3"/>
    <property type="match status" value="1"/>
</dbReference>
<dbReference type="Gene3D" id="3.30.565.10">
    <property type="entry name" value="Histidine kinase-like ATPase, C-terminal domain"/>
    <property type="match status" value="1"/>
</dbReference>
<dbReference type="CDD" id="cd16917">
    <property type="entry name" value="HATPase_UhpB-NarQ-NarX-like"/>
    <property type="match status" value="1"/>
</dbReference>
<dbReference type="SUPFAM" id="SSF55781">
    <property type="entry name" value="GAF domain-like"/>
    <property type="match status" value="2"/>
</dbReference>
<proteinExistence type="predicted"/>
<dbReference type="Gene3D" id="3.30.450.40">
    <property type="match status" value="2"/>
</dbReference>
<dbReference type="InterPro" id="IPR003594">
    <property type="entry name" value="HATPase_dom"/>
</dbReference>
<protein>
    <submittedName>
        <fullName evidence="7">Two-component system sensor histidine kinase</fullName>
    </submittedName>
</protein>
<dbReference type="Gene3D" id="1.20.5.1930">
    <property type="match status" value="1"/>
</dbReference>
<gene>
    <name evidence="7" type="ORF">GCM10023215_67730</name>
</gene>
<dbReference type="InterPro" id="IPR029016">
    <property type="entry name" value="GAF-like_dom_sf"/>
</dbReference>
<evidence type="ECO:0000259" key="6">
    <source>
        <dbReference type="SMART" id="SM00387"/>
    </source>
</evidence>
<reference evidence="8" key="1">
    <citation type="journal article" date="2019" name="Int. J. Syst. Evol. Microbiol.">
        <title>The Global Catalogue of Microorganisms (GCM) 10K type strain sequencing project: providing services to taxonomists for standard genome sequencing and annotation.</title>
        <authorList>
            <consortium name="The Broad Institute Genomics Platform"/>
            <consortium name="The Broad Institute Genome Sequencing Center for Infectious Disease"/>
            <person name="Wu L."/>
            <person name="Ma J."/>
        </authorList>
    </citation>
    <scope>NUCLEOTIDE SEQUENCE [LARGE SCALE GENOMIC DNA]</scope>
    <source>
        <strain evidence="8">JCM 18055</strain>
    </source>
</reference>
<organism evidence="7 8">
    <name type="scientific">Pseudonocardia yuanmonensis</name>
    <dbReference type="NCBI Taxonomy" id="1095914"/>
    <lineage>
        <taxon>Bacteria</taxon>
        <taxon>Bacillati</taxon>
        <taxon>Actinomycetota</taxon>
        <taxon>Actinomycetes</taxon>
        <taxon>Pseudonocardiales</taxon>
        <taxon>Pseudonocardiaceae</taxon>
        <taxon>Pseudonocardia</taxon>
    </lineage>
</organism>
<dbReference type="EMBL" id="BAABIC010000048">
    <property type="protein sequence ID" value="GAA4715014.1"/>
    <property type="molecule type" value="Genomic_DNA"/>
</dbReference>
<feature type="domain" description="GAF" evidence="5">
    <location>
        <begin position="257"/>
        <end position="401"/>
    </location>
</feature>
<feature type="domain" description="GAF" evidence="5">
    <location>
        <begin position="79"/>
        <end position="225"/>
    </location>
</feature>
<sequence>MVSLVADVDGRDDAGTQSHAQPYSGGQDVNRGFAFFDVPRLELDQLLGQLVDRAQEVMASQGRLRGLLRAHQTVGSDLDLPVVLRRIVEAARELVGARYAALGVIGSDGHLLEFIHSGMSEDAAATIGHLPQGKGLLGALIDTPEPIRLSRISDDDRSSGFPAGHPPMNSFLGVPIRIRDEVFGNLYLAESTHGDFTAEDQELTLALAASAAVAIDNARLYNIARDRGEWLRAAATVTHTVLTPPEPLATDGPGSRTRAQDPLTLIASLCRSTADADVVSIWLPTEDDERLRSAVRVGAEDLPHLELPADTPLFRDVLRTGTPSRLTSLEEGGSGIAATSFDVGPMMILPLTGTHTGRGVVTVVRRRGRPVFTAEDLDMAAGFTNQAAVALELADARVEQERLVLLDERDRIAADLHDHIIQRLFATGLSLHSAAAGMPAGRATQRVLDAVRELDGVIGQIRTTIFALNQPPASGPEGLRAQLLDLATELTALLGFEPVVRFAGPIETVASPELAPDLLAVAREALTNIARHAHATMAEVDLTAADGQLLLQVRDDGVGIPVEGRRSGLQNMRRRAEQRGGSFTIHARVPRGTVLSWAVPLS</sequence>
<evidence type="ECO:0000256" key="4">
    <source>
        <dbReference type="SAM" id="MobiDB-lite"/>
    </source>
</evidence>
<feature type="region of interest" description="Disordered" evidence="4">
    <location>
        <begin position="1"/>
        <end position="25"/>
    </location>
</feature>
<evidence type="ECO:0000313" key="7">
    <source>
        <dbReference type="EMBL" id="GAA4715014.1"/>
    </source>
</evidence>
<dbReference type="Pfam" id="PF13185">
    <property type="entry name" value="GAF_2"/>
    <property type="match status" value="1"/>
</dbReference>
<dbReference type="Pfam" id="PF07730">
    <property type="entry name" value="HisKA_3"/>
    <property type="match status" value="1"/>
</dbReference>
<dbReference type="Proteomes" id="UP001500325">
    <property type="component" value="Unassembled WGS sequence"/>
</dbReference>
<dbReference type="SMART" id="SM00387">
    <property type="entry name" value="HATPase_c"/>
    <property type="match status" value="1"/>
</dbReference>
<dbReference type="GO" id="GO:0016301">
    <property type="term" value="F:kinase activity"/>
    <property type="evidence" value="ECO:0007669"/>
    <property type="project" value="UniProtKB-KW"/>
</dbReference>
<dbReference type="PANTHER" id="PTHR24421:SF56">
    <property type="entry name" value="OXYGEN SENSOR HISTIDINE KINASE RESPONSE REGULATOR DOST"/>
    <property type="match status" value="1"/>
</dbReference>
<comment type="caution">
    <text evidence="7">The sequence shown here is derived from an EMBL/GenBank/DDBJ whole genome shotgun (WGS) entry which is preliminary data.</text>
</comment>
<evidence type="ECO:0000256" key="2">
    <source>
        <dbReference type="ARBA" id="ARBA00022777"/>
    </source>
</evidence>
<dbReference type="Pfam" id="PF02518">
    <property type="entry name" value="HATPase_c"/>
    <property type="match status" value="1"/>
</dbReference>
<evidence type="ECO:0000256" key="3">
    <source>
        <dbReference type="ARBA" id="ARBA00023012"/>
    </source>
</evidence>
<keyword evidence="3" id="KW-0902">Two-component regulatory system</keyword>
<dbReference type="InterPro" id="IPR050482">
    <property type="entry name" value="Sensor_HK_TwoCompSys"/>
</dbReference>
<feature type="domain" description="Histidine kinase/HSP90-like ATPase" evidence="6">
    <location>
        <begin position="513"/>
        <end position="602"/>
    </location>
</feature>
<dbReference type="SMART" id="SM00065">
    <property type="entry name" value="GAF"/>
    <property type="match status" value="2"/>
</dbReference>
<evidence type="ECO:0000313" key="8">
    <source>
        <dbReference type="Proteomes" id="UP001500325"/>
    </source>
</evidence>
<dbReference type="InterPro" id="IPR011712">
    <property type="entry name" value="Sig_transdc_His_kin_sub3_dim/P"/>
</dbReference>
<dbReference type="PANTHER" id="PTHR24421">
    <property type="entry name" value="NITRATE/NITRITE SENSOR PROTEIN NARX-RELATED"/>
    <property type="match status" value="1"/>
</dbReference>
<dbReference type="InterPro" id="IPR036890">
    <property type="entry name" value="HATPase_C_sf"/>
</dbReference>
<accession>A0ABP8XWH3</accession>
<keyword evidence="8" id="KW-1185">Reference proteome</keyword>
<evidence type="ECO:0000256" key="1">
    <source>
        <dbReference type="ARBA" id="ARBA00022679"/>
    </source>
</evidence>